<evidence type="ECO:0000313" key="2">
    <source>
        <dbReference type="Proteomes" id="UP000321085"/>
    </source>
</evidence>
<dbReference type="OrthoDB" id="9809513at2"/>
<proteinExistence type="predicted"/>
<gene>
    <name evidence="1" type="ORF">MAE02_08420</name>
</gene>
<comment type="caution">
    <text evidence="1">The sequence shown here is derived from an EMBL/GenBank/DDBJ whole genome shotgun (WGS) entry which is preliminary data.</text>
</comment>
<name>A0A512BMG1_9HYPH</name>
<evidence type="ECO:0000313" key="1">
    <source>
        <dbReference type="EMBL" id="GEO13146.1"/>
    </source>
</evidence>
<dbReference type="AlphaFoldDB" id="A0A512BMG1"/>
<reference evidence="1 2" key="1">
    <citation type="submission" date="2019-07" db="EMBL/GenBank/DDBJ databases">
        <title>Whole genome shotgun sequence of Microvirga aerophila NBRC 106136.</title>
        <authorList>
            <person name="Hosoyama A."/>
            <person name="Uohara A."/>
            <person name="Ohji S."/>
            <person name="Ichikawa N."/>
        </authorList>
    </citation>
    <scope>NUCLEOTIDE SEQUENCE [LARGE SCALE GENOMIC DNA]</scope>
    <source>
        <strain evidence="1 2">NBRC 106136</strain>
    </source>
</reference>
<dbReference type="EMBL" id="BJYU01000006">
    <property type="protein sequence ID" value="GEO13146.1"/>
    <property type="molecule type" value="Genomic_DNA"/>
</dbReference>
<accession>A0A512BMG1</accession>
<sequence>MNDNDVPLSDLSELPELTAIKQAALSYVTEAFAEAELDGLDGDCMAQAALFAAFTELVTTYGEDAVAEYAAGLPDRIRSGVFSMAMSLKH</sequence>
<dbReference type="Proteomes" id="UP000321085">
    <property type="component" value="Unassembled WGS sequence"/>
</dbReference>
<keyword evidence="2" id="KW-1185">Reference proteome</keyword>
<dbReference type="RefSeq" id="WP_114185250.1">
    <property type="nucleotide sequence ID" value="NZ_BJYU01000006.1"/>
</dbReference>
<protein>
    <submittedName>
        <fullName evidence="1">Uncharacterized protein</fullName>
    </submittedName>
</protein>
<organism evidence="1 2">
    <name type="scientific">Microvirga aerophila</name>
    <dbReference type="NCBI Taxonomy" id="670291"/>
    <lineage>
        <taxon>Bacteria</taxon>
        <taxon>Pseudomonadati</taxon>
        <taxon>Pseudomonadota</taxon>
        <taxon>Alphaproteobacteria</taxon>
        <taxon>Hyphomicrobiales</taxon>
        <taxon>Methylobacteriaceae</taxon>
        <taxon>Microvirga</taxon>
    </lineage>
</organism>